<evidence type="ECO:0000256" key="3">
    <source>
        <dbReference type="ARBA" id="ARBA00006576"/>
    </source>
</evidence>
<evidence type="ECO:0000256" key="15">
    <source>
        <dbReference type="PIRSR" id="PIRSR606262-3"/>
    </source>
</evidence>
<evidence type="ECO:0000256" key="2">
    <source>
        <dbReference type="ARBA" id="ARBA00003949"/>
    </source>
</evidence>
<dbReference type="PROSITE" id="PS00903">
    <property type="entry name" value="CYT_DCMP_DEAMINASES_1"/>
    <property type="match status" value="1"/>
</dbReference>
<dbReference type="InterPro" id="IPR016192">
    <property type="entry name" value="APOBEC/CMP_deaminase_Zn-bd"/>
</dbReference>
<dbReference type="GO" id="GO:0042802">
    <property type="term" value="F:identical protein binding"/>
    <property type="evidence" value="ECO:0007669"/>
    <property type="project" value="UniProtKB-ARBA"/>
</dbReference>
<comment type="catalytic activity">
    <reaction evidence="11 16">
        <text>cytidine + H2O + H(+) = uridine + NH4(+)</text>
        <dbReference type="Rhea" id="RHEA:16069"/>
        <dbReference type="ChEBI" id="CHEBI:15377"/>
        <dbReference type="ChEBI" id="CHEBI:15378"/>
        <dbReference type="ChEBI" id="CHEBI:16704"/>
        <dbReference type="ChEBI" id="CHEBI:17562"/>
        <dbReference type="ChEBI" id="CHEBI:28938"/>
        <dbReference type="EC" id="3.5.4.5"/>
    </reaction>
</comment>
<evidence type="ECO:0000256" key="14">
    <source>
        <dbReference type="PIRSR" id="PIRSR606262-2"/>
    </source>
</evidence>
<dbReference type="NCBIfam" id="TIGR01354">
    <property type="entry name" value="cyt_deam_tetra"/>
    <property type="match status" value="1"/>
</dbReference>
<comment type="caution">
    <text evidence="18">The sequence shown here is derived from an EMBL/GenBank/DDBJ whole genome shotgun (WGS) entry which is preliminary data.</text>
</comment>
<dbReference type="InterPro" id="IPR006262">
    <property type="entry name" value="Cyt_deam_tetra"/>
</dbReference>
<evidence type="ECO:0000256" key="5">
    <source>
        <dbReference type="ARBA" id="ARBA00018266"/>
    </source>
</evidence>
<organism evidence="18 19">
    <name type="scientific">Corynebacterium uropygiale</name>
    <dbReference type="NCBI Taxonomy" id="1775911"/>
    <lineage>
        <taxon>Bacteria</taxon>
        <taxon>Bacillati</taxon>
        <taxon>Actinomycetota</taxon>
        <taxon>Actinomycetes</taxon>
        <taxon>Mycobacteriales</taxon>
        <taxon>Corynebacteriaceae</taxon>
        <taxon>Corynebacterium</taxon>
    </lineage>
</organism>
<gene>
    <name evidence="18" type="ORF">L1O03_04080</name>
</gene>
<dbReference type="EMBL" id="JAKGSI010000002">
    <property type="protein sequence ID" value="MCF4006359.1"/>
    <property type="molecule type" value="Genomic_DNA"/>
</dbReference>
<feature type="domain" description="CMP/dCMP-type deaminase" evidence="17">
    <location>
        <begin position="7"/>
        <end position="133"/>
    </location>
</feature>
<dbReference type="InterPro" id="IPR016193">
    <property type="entry name" value="Cytidine_deaminase-like"/>
</dbReference>
<keyword evidence="6 15" id="KW-0479">Metal-binding</keyword>
<dbReference type="InterPro" id="IPR050202">
    <property type="entry name" value="Cyt/Deoxycyt_deaminase"/>
</dbReference>
<evidence type="ECO:0000256" key="6">
    <source>
        <dbReference type="ARBA" id="ARBA00022723"/>
    </source>
</evidence>
<dbReference type="EC" id="3.5.4.5" evidence="4 16"/>
<evidence type="ECO:0000313" key="18">
    <source>
        <dbReference type="EMBL" id="MCF4006359.1"/>
    </source>
</evidence>
<reference evidence="18" key="1">
    <citation type="submission" date="2022-01" db="EMBL/GenBank/DDBJ databases">
        <title>Corynebacterium sp. nov isolated from isolated from the feces of the greater white-fronted geese (Anser albifrons) at Poyang Lake, PR China.</title>
        <authorList>
            <person name="Liu Q."/>
        </authorList>
    </citation>
    <scope>NUCLEOTIDE SEQUENCE</scope>
    <source>
        <strain evidence="18">JCM 32435</strain>
    </source>
</reference>
<dbReference type="Pfam" id="PF00383">
    <property type="entry name" value="dCMP_cyt_deam_1"/>
    <property type="match status" value="1"/>
</dbReference>
<dbReference type="PROSITE" id="PS51747">
    <property type="entry name" value="CYT_DCMP_DEAMINASES_2"/>
    <property type="match status" value="1"/>
</dbReference>
<dbReference type="Proteomes" id="UP001139336">
    <property type="component" value="Unassembled WGS sequence"/>
</dbReference>
<keyword evidence="19" id="KW-1185">Reference proteome</keyword>
<evidence type="ECO:0000256" key="8">
    <source>
        <dbReference type="ARBA" id="ARBA00022833"/>
    </source>
</evidence>
<dbReference type="RefSeq" id="WP_236118166.1">
    <property type="nucleotide sequence ID" value="NZ_JAKGSI010000002.1"/>
</dbReference>
<evidence type="ECO:0000256" key="10">
    <source>
        <dbReference type="ARBA" id="ARBA00049252"/>
    </source>
</evidence>
<feature type="binding site" evidence="14">
    <location>
        <begin position="48"/>
        <end position="54"/>
    </location>
    <ligand>
        <name>substrate</name>
    </ligand>
</feature>
<evidence type="ECO:0000313" key="19">
    <source>
        <dbReference type="Proteomes" id="UP001139336"/>
    </source>
</evidence>
<protein>
    <recommendedName>
        <fullName evidence="5 16">Cytidine deaminase</fullName>
        <ecNumber evidence="4 16">3.5.4.5</ecNumber>
    </recommendedName>
    <alternativeName>
        <fullName evidence="9 16">Cytidine aminohydrolase</fullName>
    </alternativeName>
</protein>
<dbReference type="InterPro" id="IPR002125">
    <property type="entry name" value="CMP_dCMP_dom"/>
</dbReference>
<accession>A0A9X1QRS0</accession>
<comment type="catalytic activity">
    <reaction evidence="10 16">
        <text>2'-deoxycytidine + H2O + H(+) = 2'-deoxyuridine + NH4(+)</text>
        <dbReference type="Rhea" id="RHEA:13433"/>
        <dbReference type="ChEBI" id="CHEBI:15377"/>
        <dbReference type="ChEBI" id="CHEBI:15378"/>
        <dbReference type="ChEBI" id="CHEBI:15698"/>
        <dbReference type="ChEBI" id="CHEBI:16450"/>
        <dbReference type="ChEBI" id="CHEBI:28938"/>
        <dbReference type="EC" id="3.5.4.5"/>
    </reaction>
</comment>
<sequence length="138" mass="14816">MTSTTLMSDTALLDAAREVAHRAYVPYSHFPVGAALIDGEGHLVTGCNVENAAYGETICAERNAITTMVAQYGAQRISAIAVIGLKAAPCWPCGACRQVLREFQCERVIVEGPDGEPLSLPFEKILPYSFGPEALDEE</sequence>
<evidence type="ECO:0000259" key="17">
    <source>
        <dbReference type="PROSITE" id="PS51747"/>
    </source>
</evidence>
<dbReference type="PANTHER" id="PTHR11644">
    <property type="entry name" value="CYTIDINE DEAMINASE"/>
    <property type="match status" value="1"/>
</dbReference>
<dbReference type="GO" id="GO:0072527">
    <property type="term" value="P:pyrimidine-containing compound metabolic process"/>
    <property type="evidence" value="ECO:0007669"/>
    <property type="project" value="UniProtKB-ARBA"/>
</dbReference>
<comment type="function">
    <text evidence="2 16">This enzyme scavenges exogenous and endogenous cytidine and 2'-deoxycytidine for UMP synthesis.</text>
</comment>
<dbReference type="GO" id="GO:0005829">
    <property type="term" value="C:cytosol"/>
    <property type="evidence" value="ECO:0007669"/>
    <property type="project" value="TreeGrafter"/>
</dbReference>
<dbReference type="SUPFAM" id="SSF53927">
    <property type="entry name" value="Cytidine deaminase-like"/>
    <property type="match status" value="1"/>
</dbReference>
<evidence type="ECO:0000256" key="13">
    <source>
        <dbReference type="PIRSR" id="PIRSR606262-1"/>
    </source>
</evidence>
<evidence type="ECO:0000256" key="16">
    <source>
        <dbReference type="RuleBase" id="RU364006"/>
    </source>
</evidence>
<evidence type="ECO:0000256" key="1">
    <source>
        <dbReference type="ARBA" id="ARBA00001947"/>
    </source>
</evidence>
<evidence type="ECO:0000256" key="4">
    <source>
        <dbReference type="ARBA" id="ARBA00012783"/>
    </source>
</evidence>
<dbReference type="GO" id="GO:0055086">
    <property type="term" value="P:nucleobase-containing small molecule metabolic process"/>
    <property type="evidence" value="ECO:0007669"/>
    <property type="project" value="UniProtKB-ARBA"/>
</dbReference>
<name>A0A9X1QRS0_9CORY</name>
<evidence type="ECO:0000256" key="11">
    <source>
        <dbReference type="ARBA" id="ARBA00049558"/>
    </source>
</evidence>
<evidence type="ECO:0000256" key="12">
    <source>
        <dbReference type="ARBA" id="ARBA00056327"/>
    </source>
</evidence>
<feature type="binding site" evidence="15">
    <location>
        <position position="59"/>
    </location>
    <ligand>
        <name>Zn(2+)</name>
        <dbReference type="ChEBI" id="CHEBI:29105"/>
        <note>catalytic</note>
    </ligand>
</feature>
<dbReference type="AlphaFoldDB" id="A0A9X1QRS0"/>
<dbReference type="CDD" id="cd01283">
    <property type="entry name" value="cytidine_deaminase"/>
    <property type="match status" value="1"/>
</dbReference>
<dbReference type="Gene3D" id="3.40.140.10">
    <property type="entry name" value="Cytidine Deaminase, domain 2"/>
    <property type="match status" value="1"/>
</dbReference>
<dbReference type="GO" id="GO:0004126">
    <property type="term" value="F:cytidine deaminase activity"/>
    <property type="evidence" value="ECO:0007669"/>
    <property type="project" value="UniProtKB-UniRule"/>
</dbReference>
<feature type="binding site" evidence="15">
    <location>
        <position position="93"/>
    </location>
    <ligand>
        <name>Zn(2+)</name>
        <dbReference type="ChEBI" id="CHEBI:29105"/>
        <note>catalytic</note>
    </ligand>
</feature>
<dbReference type="FunFam" id="3.40.140.10:FF:000008">
    <property type="entry name" value="Cytidine deaminase"/>
    <property type="match status" value="1"/>
</dbReference>
<feature type="active site" description="Proton donor" evidence="13">
    <location>
        <position position="61"/>
    </location>
</feature>
<dbReference type="NCBIfam" id="NF004064">
    <property type="entry name" value="PRK05578.1"/>
    <property type="match status" value="1"/>
</dbReference>
<comment type="cofactor">
    <cofactor evidence="1 15 16">
        <name>Zn(2+)</name>
        <dbReference type="ChEBI" id="CHEBI:29105"/>
    </cofactor>
</comment>
<evidence type="ECO:0000256" key="9">
    <source>
        <dbReference type="ARBA" id="ARBA00032005"/>
    </source>
</evidence>
<comment type="function">
    <text evidence="12">Recycles cytidine and 2-deoxycytidine for uridine and 2-deoxyuridine synthesis, respectively. Catalyzes the hydrolytic deamination of cytidine and 2-deoxycytidine to form, respectively, uridine and 2-deoxyuridine.</text>
</comment>
<dbReference type="GO" id="GO:0008270">
    <property type="term" value="F:zinc ion binding"/>
    <property type="evidence" value="ECO:0007669"/>
    <property type="project" value="UniProtKB-UniRule"/>
</dbReference>
<keyword evidence="8 15" id="KW-0862">Zinc</keyword>
<evidence type="ECO:0000256" key="7">
    <source>
        <dbReference type="ARBA" id="ARBA00022801"/>
    </source>
</evidence>
<dbReference type="PANTHER" id="PTHR11644:SF2">
    <property type="entry name" value="CYTIDINE DEAMINASE"/>
    <property type="match status" value="1"/>
</dbReference>
<keyword evidence="7 16" id="KW-0378">Hydrolase</keyword>
<feature type="binding site" evidence="15">
    <location>
        <position position="96"/>
    </location>
    <ligand>
        <name>Zn(2+)</name>
        <dbReference type="ChEBI" id="CHEBI:29105"/>
        <note>catalytic</note>
    </ligand>
</feature>
<comment type="similarity">
    <text evidence="3 16">Belongs to the cytidine and deoxycytidylate deaminase family.</text>
</comment>
<proteinExistence type="inferred from homology"/>